<name>A0ABM8JMT9_9MOLU</name>
<accession>A0ABM8JMT9</accession>
<dbReference type="InterPro" id="IPR027806">
    <property type="entry name" value="HARBI1_dom"/>
</dbReference>
<evidence type="ECO:0000313" key="5">
    <source>
        <dbReference type="Proteomes" id="UP001473424"/>
    </source>
</evidence>
<evidence type="ECO:0000256" key="1">
    <source>
        <dbReference type="ARBA" id="ARBA00001968"/>
    </source>
</evidence>
<protein>
    <recommendedName>
        <fullName evidence="3">DDE Tnp4 domain-containing protein</fullName>
    </recommendedName>
</protein>
<evidence type="ECO:0000259" key="3">
    <source>
        <dbReference type="Pfam" id="PF13359"/>
    </source>
</evidence>
<keyword evidence="2" id="KW-0479">Metal-binding</keyword>
<feature type="domain" description="DDE Tnp4" evidence="3">
    <location>
        <begin position="2"/>
        <end position="56"/>
    </location>
</feature>
<gene>
    <name evidence="4" type="ORF">SAP269_12390</name>
</gene>
<dbReference type="EMBL" id="AP028955">
    <property type="protein sequence ID" value="BET38650.1"/>
    <property type="molecule type" value="Genomic_DNA"/>
</dbReference>
<evidence type="ECO:0000256" key="2">
    <source>
        <dbReference type="ARBA" id="ARBA00022723"/>
    </source>
</evidence>
<sequence length="76" mass="9366">MGYQGIQNIYKNTILPIKKTKNKKLTKQEKIYNKIISKIRIKVEHVFAWLKRFKSLIFRKNNNYWWFGISRNTKYL</sequence>
<evidence type="ECO:0000313" key="4">
    <source>
        <dbReference type="EMBL" id="BET38650.1"/>
    </source>
</evidence>
<dbReference type="Pfam" id="PF13359">
    <property type="entry name" value="DDE_Tnp_4"/>
    <property type="match status" value="1"/>
</dbReference>
<reference evidence="5" key="1">
    <citation type="journal article" date="2024" name="FEMS Microbiol. Lett.">
        <title>Genomic insights into Spiroplasma endosymbionts that induce male-killing and protective phenotypes in the pea aphid.</title>
        <authorList>
            <person name="Arai H."/>
            <person name="Legeai F."/>
            <person name="Kageyama D."/>
            <person name="Sugio A."/>
            <person name="Simon J.C."/>
        </authorList>
    </citation>
    <scope>NUCLEOTIDE SEQUENCE [LARGE SCALE GENOMIC DNA]</scope>
    <source>
        <strain evidence="5">sAp269</strain>
    </source>
</reference>
<organism evidence="4 5">
    <name type="scientific">Spiroplasma ixodetis</name>
    <dbReference type="NCBI Taxonomy" id="2141"/>
    <lineage>
        <taxon>Bacteria</taxon>
        <taxon>Bacillati</taxon>
        <taxon>Mycoplasmatota</taxon>
        <taxon>Mollicutes</taxon>
        <taxon>Entomoplasmatales</taxon>
        <taxon>Spiroplasmataceae</taxon>
        <taxon>Spiroplasma</taxon>
    </lineage>
</organism>
<dbReference type="RefSeq" id="WP_353305624.1">
    <property type="nucleotide sequence ID" value="NZ_AP028955.1"/>
</dbReference>
<proteinExistence type="predicted"/>
<comment type="cofactor">
    <cofactor evidence="1">
        <name>a divalent metal cation</name>
        <dbReference type="ChEBI" id="CHEBI:60240"/>
    </cofactor>
</comment>
<keyword evidence="5" id="KW-1185">Reference proteome</keyword>
<dbReference type="Proteomes" id="UP001473424">
    <property type="component" value="Chromosome"/>
</dbReference>